<dbReference type="EMBL" id="CAJOBJ010215734">
    <property type="protein sequence ID" value="CAF5021614.1"/>
    <property type="molecule type" value="Genomic_DNA"/>
</dbReference>
<accession>A0A8S3DJG7</accession>
<dbReference type="PANTHER" id="PTHR20852:SF57">
    <property type="entry name" value="GLUTAMINE SYNTHETASE 2 CYTOPLASMIC"/>
    <property type="match status" value="1"/>
</dbReference>
<name>A0A8S3DJG7_9BILA</name>
<dbReference type="GO" id="GO:0004356">
    <property type="term" value="F:glutamine synthetase activity"/>
    <property type="evidence" value="ECO:0007669"/>
    <property type="project" value="TreeGrafter"/>
</dbReference>
<proteinExistence type="predicted"/>
<sequence>MCETYKYNKEPTATNKRASCVEAMKAVADQYPWFGIEQE</sequence>
<evidence type="ECO:0000313" key="1">
    <source>
        <dbReference type="EMBL" id="CAF5021614.1"/>
    </source>
</evidence>
<dbReference type="GO" id="GO:0006542">
    <property type="term" value="P:glutamine biosynthetic process"/>
    <property type="evidence" value="ECO:0007669"/>
    <property type="project" value="TreeGrafter"/>
</dbReference>
<comment type="caution">
    <text evidence="1">The sequence shown here is derived from an EMBL/GenBank/DDBJ whole genome shotgun (WGS) entry which is preliminary data.</text>
</comment>
<evidence type="ECO:0000313" key="2">
    <source>
        <dbReference type="Proteomes" id="UP000681720"/>
    </source>
</evidence>
<dbReference type="Proteomes" id="UP000681720">
    <property type="component" value="Unassembled WGS sequence"/>
</dbReference>
<dbReference type="InterPro" id="IPR050292">
    <property type="entry name" value="Glutamine_Synthetase"/>
</dbReference>
<dbReference type="PANTHER" id="PTHR20852">
    <property type="entry name" value="GLUTAMINE SYNTHETASE"/>
    <property type="match status" value="1"/>
</dbReference>
<organism evidence="1 2">
    <name type="scientific">Rotaria magnacalcarata</name>
    <dbReference type="NCBI Taxonomy" id="392030"/>
    <lineage>
        <taxon>Eukaryota</taxon>
        <taxon>Metazoa</taxon>
        <taxon>Spiralia</taxon>
        <taxon>Gnathifera</taxon>
        <taxon>Rotifera</taxon>
        <taxon>Eurotatoria</taxon>
        <taxon>Bdelloidea</taxon>
        <taxon>Philodinida</taxon>
        <taxon>Philodinidae</taxon>
        <taxon>Rotaria</taxon>
    </lineage>
</organism>
<reference evidence="1" key="1">
    <citation type="submission" date="2021-02" db="EMBL/GenBank/DDBJ databases">
        <authorList>
            <person name="Nowell W R."/>
        </authorList>
    </citation>
    <scope>NUCLEOTIDE SEQUENCE</scope>
</reference>
<dbReference type="GO" id="GO:0005737">
    <property type="term" value="C:cytoplasm"/>
    <property type="evidence" value="ECO:0007669"/>
    <property type="project" value="TreeGrafter"/>
</dbReference>
<feature type="non-terminal residue" evidence="1">
    <location>
        <position position="1"/>
    </location>
</feature>
<protein>
    <submittedName>
        <fullName evidence="1">Uncharacterized protein</fullName>
    </submittedName>
</protein>
<dbReference type="AlphaFoldDB" id="A0A8S3DJG7"/>
<gene>
    <name evidence="1" type="ORF">GIL414_LOCUS58417</name>
</gene>